<dbReference type="EMBL" id="CM027689">
    <property type="protein sequence ID" value="KAG0513944.1"/>
    <property type="molecule type" value="Genomic_DNA"/>
</dbReference>
<dbReference type="GO" id="GO:0004386">
    <property type="term" value="F:helicase activity"/>
    <property type="evidence" value="ECO:0007669"/>
    <property type="project" value="UniProtKB-KW"/>
</dbReference>
<gene>
    <name evidence="8" type="ORF">BDA96_10G146500</name>
</gene>
<dbReference type="InterPro" id="IPR041677">
    <property type="entry name" value="DNA2/NAM7_AAA_11"/>
</dbReference>
<dbReference type="GO" id="GO:0016787">
    <property type="term" value="F:hydrolase activity"/>
    <property type="evidence" value="ECO:0007669"/>
    <property type="project" value="UniProtKB-KW"/>
</dbReference>
<evidence type="ECO:0000313" key="9">
    <source>
        <dbReference type="Proteomes" id="UP000807115"/>
    </source>
</evidence>
<reference evidence="8" key="2">
    <citation type="submission" date="2020-10" db="EMBL/GenBank/DDBJ databases">
        <authorList>
            <person name="Cooper E.A."/>
            <person name="Brenton Z.W."/>
            <person name="Flinn B.S."/>
            <person name="Jenkins J."/>
            <person name="Shu S."/>
            <person name="Flowers D."/>
            <person name="Luo F."/>
            <person name="Wang Y."/>
            <person name="Xia P."/>
            <person name="Barry K."/>
            <person name="Daum C."/>
            <person name="Lipzen A."/>
            <person name="Yoshinaga Y."/>
            <person name="Schmutz J."/>
            <person name="Saski C."/>
            <person name="Vermerris W."/>
            <person name="Kresovich S."/>
        </authorList>
    </citation>
    <scope>NUCLEOTIDE SEQUENCE</scope>
</reference>
<evidence type="ECO:0000256" key="1">
    <source>
        <dbReference type="ARBA" id="ARBA00022741"/>
    </source>
</evidence>
<dbReference type="PANTHER" id="PTHR10887:SF520">
    <property type="entry name" value="P-LOOP CONTAINING NUCLEOSIDE TRIPHOSPHATE HYDROLASE SUPERFAMILY PROTEIN"/>
    <property type="match status" value="1"/>
</dbReference>
<dbReference type="InterPro" id="IPR027417">
    <property type="entry name" value="P-loop_NTPase"/>
</dbReference>
<evidence type="ECO:0000256" key="3">
    <source>
        <dbReference type="ARBA" id="ARBA00022806"/>
    </source>
</evidence>
<feature type="domain" description="DNA2/NAM7 helicase-like C-terminal" evidence="7">
    <location>
        <begin position="83"/>
        <end position="264"/>
    </location>
</feature>
<dbReference type="Proteomes" id="UP000807115">
    <property type="component" value="Chromosome 10"/>
</dbReference>
<protein>
    <recommendedName>
        <fullName evidence="10">DNA2/NAM7 helicase-like C-terminal domain-containing protein</fullName>
    </recommendedName>
</protein>
<evidence type="ECO:0000259" key="7">
    <source>
        <dbReference type="Pfam" id="PF13087"/>
    </source>
</evidence>
<reference evidence="8" key="1">
    <citation type="journal article" date="2019" name="BMC Genomics">
        <title>A new reference genome for Sorghum bicolor reveals high levels of sequence similarity between sweet and grain genotypes: implications for the genetics of sugar metabolism.</title>
        <authorList>
            <person name="Cooper E.A."/>
            <person name="Brenton Z.W."/>
            <person name="Flinn B.S."/>
            <person name="Jenkins J."/>
            <person name="Shu S."/>
            <person name="Flowers D."/>
            <person name="Luo F."/>
            <person name="Wang Y."/>
            <person name="Xia P."/>
            <person name="Barry K."/>
            <person name="Daum C."/>
            <person name="Lipzen A."/>
            <person name="Yoshinaga Y."/>
            <person name="Schmutz J."/>
            <person name="Saski C."/>
            <person name="Vermerris W."/>
            <person name="Kresovich S."/>
        </authorList>
    </citation>
    <scope>NUCLEOTIDE SEQUENCE</scope>
</reference>
<evidence type="ECO:0000256" key="5">
    <source>
        <dbReference type="SAM" id="MobiDB-lite"/>
    </source>
</evidence>
<evidence type="ECO:0000256" key="4">
    <source>
        <dbReference type="ARBA" id="ARBA00022840"/>
    </source>
</evidence>
<evidence type="ECO:0000313" key="8">
    <source>
        <dbReference type="EMBL" id="KAG0513944.1"/>
    </source>
</evidence>
<proteinExistence type="predicted"/>
<dbReference type="Gene3D" id="3.40.50.300">
    <property type="entry name" value="P-loop containing nucleotide triphosphate hydrolases"/>
    <property type="match status" value="2"/>
</dbReference>
<dbReference type="FunFam" id="3.40.50.300:FF:000326">
    <property type="entry name" value="P-loop containing nucleoside triphosphate hydrolase"/>
    <property type="match status" value="1"/>
</dbReference>
<evidence type="ECO:0000259" key="6">
    <source>
        <dbReference type="Pfam" id="PF13086"/>
    </source>
</evidence>
<dbReference type="InterPro" id="IPR047187">
    <property type="entry name" value="SF1_C_Upf1"/>
</dbReference>
<dbReference type="GO" id="GO:0005694">
    <property type="term" value="C:chromosome"/>
    <property type="evidence" value="ECO:0007669"/>
    <property type="project" value="UniProtKB-ARBA"/>
</dbReference>
<evidence type="ECO:0008006" key="10">
    <source>
        <dbReference type="Google" id="ProtNLM"/>
    </source>
</evidence>
<sequence length="395" mass="43974">MNHRNQERMLLQASQLVFCTPFMSARLNNEQYDILVIDEAAYLKECESMVPLSINGIKHLVLIGDDLQLQSVVKSQIAKEAKYGRSLFERLCEIGWHKHLLNVQYRMHPDISRLPMKVFYDETIIDATEKTSAKIFIGDIFGNYSFINVEYAIEHQTGQSVQNVVEAAVAATIVSKLSKGINKKATIGVISLYASQVIALKENIGRIQMGELLSVEVKTVDSFQGDEKDIIILSTVRNNKFGKIGFLDSCGRANVALTRARYRIACGFLEMKKTLTKSKSVWSELVQDAKGRSCFFDARADLELDKVICSFKSMNRLSPSGCSQLNIDAAVEEAQAVVDLSPSHIPSVKRLCSSHEDELAGSETADAESEYSLGEVHSRKRRNQGDCHLNSPSGL</sequence>
<name>A0A921Q223_SORBI</name>
<feature type="domain" description="DNA2/NAM7 helicase helicase" evidence="6">
    <location>
        <begin position="4"/>
        <end position="76"/>
    </location>
</feature>
<dbReference type="CDD" id="cd18808">
    <property type="entry name" value="SF1_C_Upf1"/>
    <property type="match status" value="1"/>
</dbReference>
<dbReference type="Pfam" id="PF13086">
    <property type="entry name" value="AAA_11"/>
    <property type="match status" value="1"/>
</dbReference>
<feature type="region of interest" description="Disordered" evidence="5">
    <location>
        <begin position="359"/>
        <end position="395"/>
    </location>
</feature>
<comment type="caution">
    <text evidence="8">The sequence shown here is derived from an EMBL/GenBank/DDBJ whole genome shotgun (WGS) entry which is preliminary data.</text>
</comment>
<keyword evidence="3" id="KW-0347">Helicase</keyword>
<keyword evidence="1" id="KW-0547">Nucleotide-binding</keyword>
<dbReference type="PANTHER" id="PTHR10887">
    <property type="entry name" value="DNA2/NAM7 HELICASE FAMILY"/>
    <property type="match status" value="1"/>
</dbReference>
<organism evidence="8 9">
    <name type="scientific">Sorghum bicolor</name>
    <name type="common">Sorghum</name>
    <name type="synonym">Sorghum vulgare</name>
    <dbReference type="NCBI Taxonomy" id="4558"/>
    <lineage>
        <taxon>Eukaryota</taxon>
        <taxon>Viridiplantae</taxon>
        <taxon>Streptophyta</taxon>
        <taxon>Embryophyta</taxon>
        <taxon>Tracheophyta</taxon>
        <taxon>Spermatophyta</taxon>
        <taxon>Magnoliopsida</taxon>
        <taxon>Liliopsida</taxon>
        <taxon>Poales</taxon>
        <taxon>Poaceae</taxon>
        <taxon>PACMAD clade</taxon>
        <taxon>Panicoideae</taxon>
        <taxon>Andropogonodae</taxon>
        <taxon>Andropogoneae</taxon>
        <taxon>Sorghinae</taxon>
        <taxon>Sorghum</taxon>
    </lineage>
</organism>
<keyword evidence="4" id="KW-0067">ATP-binding</keyword>
<dbReference type="AlphaFoldDB" id="A0A921Q223"/>
<dbReference type="SUPFAM" id="SSF52540">
    <property type="entry name" value="P-loop containing nucleoside triphosphate hydrolases"/>
    <property type="match status" value="1"/>
</dbReference>
<evidence type="ECO:0000256" key="2">
    <source>
        <dbReference type="ARBA" id="ARBA00022801"/>
    </source>
</evidence>
<accession>A0A921Q223</accession>
<keyword evidence="2" id="KW-0378">Hydrolase</keyword>
<dbReference type="InterPro" id="IPR041679">
    <property type="entry name" value="DNA2/NAM7-like_C"/>
</dbReference>
<dbReference type="InterPro" id="IPR045055">
    <property type="entry name" value="DNA2/NAM7-like"/>
</dbReference>
<dbReference type="GO" id="GO:0005524">
    <property type="term" value="F:ATP binding"/>
    <property type="evidence" value="ECO:0007669"/>
    <property type="project" value="UniProtKB-KW"/>
</dbReference>
<dbReference type="Pfam" id="PF13087">
    <property type="entry name" value="AAA_12"/>
    <property type="match status" value="1"/>
</dbReference>